<evidence type="ECO:0000313" key="2">
    <source>
        <dbReference type="Proteomes" id="UP000290289"/>
    </source>
</evidence>
<organism evidence="1 2">
    <name type="scientific">Malus domestica</name>
    <name type="common">Apple</name>
    <name type="synonym">Pyrus malus</name>
    <dbReference type="NCBI Taxonomy" id="3750"/>
    <lineage>
        <taxon>Eukaryota</taxon>
        <taxon>Viridiplantae</taxon>
        <taxon>Streptophyta</taxon>
        <taxon>Embryophyta</taxon>
        <taxon>Tracheophyta</taxon>
        <taxon>Spermatophyta</taxon>
        <taxon>Magnoliopsida</taxon>
        <taxon>eudicotyledons</taxon>
        <taxon>Gunneridae</taxon>
        <taxon>Pentapetalae</taxon>
        <taxon>rosids</taxon>
        <taxon>fabids</taxon>
        <taxon>Rosales</taxon>
        <taxon>Rosaceae</taxon>
        <taxon>Amygdaloideae</taxon>
        <taxon>Maleae</taxon>
        <taxon>Malus</taxon>
    </lineage>
</organism>
<dbReference type="EMBL" id="RDQH01000335">
    <property type="protein sequence ID" value="RXH88921.1"/>
    <property type="molecule type" value="Genomic_DNA"/>
</dbReference>
<dbReference type="Proteomes" id="UP000290289">
    <property type="component" value="Chromosome 9"/>
</dbReference>
<sequence length="90" mass="10462">MPDNMISLNESHLSQRHVLENCLKPLLPSLISPMQNAFVAGRQIYDNVGIAHETKQKFKLGIKLDMQKAYDRVEWNFLEAVMERTWFDGN</sequence>
<accession>A0A498J638</accession>
<reference evidence="1 2" key="1">
    <citation type="submission" date="2018-10" db="EMBL/GenBank/DDBJ databases">
        <title>A high-quality apple genome assembly.</title>
        <authorList>
            <person name="Hu J."/>
        </authorList>
    </citation>
    <scope>NUCLEOTIDE SEQUENCE [LARGE SCALE GENOMIC DNA]</scope>
    <source>
        <strain evidence="2">cv. HFTH1</strain>
        <tissue evidence="1">Young leaf</tissue>
    </source>
</reference>
<proteinExistence type="predicted"/>
<dbReference type="STRING" id="3750.A0A498J638"/>
<protein>
    <submittedName>
        <fullName evidence="1">Uncharacterized protein</fullName>
    </submittedName>
</protein>
<comment type="caution">
    <text evidence="1">The sequence shown here is derived from an EMBL/GenBank/DDBJ whole genome shotgun (WGS) entry which is preliminary data.</text>
</comment>
<evidence type="ECO:0000313" key="1">
    <source>
        <dbReference type="EMBL" id="RXH88921.1"/>
    </source>
</evidence>
<name>A0A498J638_MALDO</name>
<gene>
    <name evidence="1" type="ORF">DVH24_000520</name>
</gene>
<dbReference type="AlphaFoldDB" id="A0A498J638"/>
<keyword evidence="2" id="KW-1185">Reference proteome</keyword>